<organism evidence="4 5">
    <name type="scientific">Cryptotermes secundus</name>
    <dbReference type="NCBI Taxonomy" id="105785"/>
    <lineage>
        <taxon>Eukaryota</taxon>
        <taxon>Metazoa</taxon>
        <taxon>Ecdysozoa</taxon>
        <taxon>Arthropoda</taxon>
        <taxon>Hexapoda</taxon>
        <taxon>Insecta</taxon>
        <taxon>Pterygota</taxon>
        <taxon>Neoptera</taxon>
        <taxon>Polyneoptera</taxon>
        <taxon>Dictyoptera</taxon>
        <taxon>Blattodea</taxon>
        <taxon>Blattoidea</taxon>
        <taxon>Termitoidae</taxon>
        <taxon>Kalotermitidae</taxon>
        <taxon>Cryptotermitinae</taxon>
        <taxon>Cryptotermes</taxon>
    </lineage>
</organism>
<accession>A0A2J7QIN3</accession>
<evidence type="ECO:0000256" key="2">
    <source>
        <dbReference type="PROSITE-ProRule" id="PRU00235"/>
    </source>
</evidence>
<gene>
    <name evidence="4" type="primary">RCBTB1_2</name>
    <name evidence="4" type="ORF">B7P43_G15699</name>
</gene>
<comment type="caution">
    <text evidence="4">The sequence shown here is derived from an EMBL/GenBank/DDBJ whole genome shotgun (WGS) entry which is preliminary data.</text>
</comment>
<dbReference type="InterPro" id="IPR011333">
    <property type="entry name" value="SKP1/BTB/POZ_sf"/>
</dbReference>
<dbReference type="OrthoDB" id="5981550at2759"/>
<dbReference type="PRINTS" id="PR00633">
    <property type="entry name" value="RCCNDNSATION"/>
</dbReference>
<dbReference type="Gene3D" id="2.130.10.30">
    <property type="entry name" value="Regulator of chromosome condensation 1/beta-lactamase-inhibitor protein II"/>
    <property type="match status" value="1"/>
</dbReference>
<feature type="repeat" description="RCC1" evidence="2">
    <location>
        <begin position="89"/>
        <end position="139"/>
    </location>
</feature>
<dbReference type="CDD" id="cd18298">
    <property type="entry name" value="BTB_POZ_RCBTB1_2"/>
    <property type="match status" value="1"/>
</dbReference>
<dbReference type="InterPro" id="IPR000210">
    <property type="entry name" value="BTB/POZ_dom"/>
</dbReference>
<keyword evidence="1" id="KW-0677">Repeat</keyword>
<dbReference type="InterPro" id="IPR009091">
    <property type="entry name" value="RCC1/BLIP-II"/>
</dbReference>
<evidence type="ECO:0000313" key="4">
    <source>
        <dbReference type="EMBL" id="PNF28448.1"/>
    </source>
</evidence>
<dbReference type="PROSITE" id="PS50012">
    <property type="entry name" value="RCC1_3"/>
    <property type="match status" value="2"/>
</dbReference>
<dbReference type="InterPro" id="IPR000408">
    <property type="entry name" value="Reg_chr_condens"/>
</dbReference>
<dbReference type="PANTHER" id="PTHR22872">
    <property type="entry name" value="BTK-BINDING PROTEIN-RELATED"/>
    <property type="match status" value="1"/>
</dbReference>
<feature type="repeat" description="RCC1" evidence="2">
    <location>
        <begin position="37"/>
        <end position="88"/>
    </location>
</feature>
<dbReference type="SMART" id="SM00225">
    <property type="entry name" value="BTB"/>
    <property type="match status" value="1"/>
</dbReference>
<dbReference type="PROSITE" id="PS50097">
    <property type="entry name" value="BTB"/>
    <property type="match status" value="1"/>
</dbReference>
<dbReference type="Pfam" id="PF00651">
    <property type="entry name" value="BTB"/>
    <property type="match status" value="1"/>
</dbReference>
<proteinExistence type="predicted"/>
<evidence type="ECO:0000313" key="5">
    <source>
        <dbReference type="Proteomes" id="UP000235965"/>
    </source>
</evidence>
<dbReference type="EMBL" id="NEVH01013583">
    <property type="protein sequence ID" value="PNF28448.1"/>
    <property type="molecule type" value="Genomic_DNA"/>
</dbReference>
<evidence type="ECO:0000259" key="3">
    <source>
        <dbReference type="PROSITE" id="PS50097"/>
    </source>
</evidence>
<dbReference type="Pfam" id="PF00415">
    <property type="entry name" value="RCC1"/>
    <property type="match status" value="2"/>
</dbReference>
<dbReference type="SUPFAM" id="SSF54695">
    <property type="entry name" value="POZ domain"/>
    <property type="match status" value="1"/>
</dbReference>
<name>A0A2J7QIN3_9NEOP</name>
<dbReference type="InterPro" id="IPR051625">
    <property type="entry name" value="Signaling_Regulatory_Domain"/>
</dbReference>
<feature type="non-terminal residue" evidence="4">
    <location>
        <position position="322"/>
    </location>
</feature>
<feature type="domain" description="BTB" evidence="3">
    <location>
        <begin position="207"/>
        <end position="274"/>
    </location>
</feature>
<evidence type="ECO:0000256" key="1">
    <source>
        <dbReference type="ARBA" id="ARBA00022737"/>
    </source>
</evidence>
<keyword evidence="5" id="KW-1185">Reference proteome</keyword>
<protein>
    <submittedName>
        <fullName evidence="4">RCC1 and BTB domain-containing protein 1</fullName>
    </submittedName>
</protein>
<dbReference type="Gene3D" id="3.30.710.10">
    <property type="entry name" value="Potassium Channel Kv1.1, Chain A"/>
    <property type="match status" value="1"/>
</dbReference>
<dbReference type="SUPFAM" id="SSF50985">
    <property type="entry name" value="RCC1/BLIP-II"/>
    <property type="match status" value="1"/>
</dbReference>
<dbReference type="Proteomes" id="UP000235965">
    <property type="component" value="Unassembled WGS sequence"/>
</dbReference>
<dbReference type="PANTHER" id="PTHR22872:SF4">
    <property type="entry name" value="RCC1 AND BTB DOMAIN-CONTAINING PROTEIN 1 ISOFORM X1"/>
    <property type="match status" value="1"/>
</dbReference>
<dbReference type="AlphaFoldDB" id="A0A2J7QIN3"/>
<sequence length="322" mass="35440">MSTNQSIPRKVNSIIGTKRAISIACGQTSSVAVLENGEVYGWGFNGNGQLGLGNNVNQLNPCRVLNLQGIVITKVVCGYAHTMALSDVGALYVWGANTYGQLGTGNRSNVSAPVHVASEIGRIVDVAATHYNHISTAMTQNSKVYMWGQCRGQNVKSPTETPFTSLHDVFACFATPSVMWKPMGVDLDSGEKVTDSLKTAFDNPSSSDLTITVKGTPIHVHKAVLKIRCQYFRSMFQDHWEEDSRSVLEMDQFSYVVYHAFLQYLYTDEVNLPPESALELLDLANAYCEIPLKRRCEQIIKHGITIENAAMLYSTAIAYEAK</sequence>
<reference evidence="4 5" key="1">
    <citation type="submission" date="2017-12" db="EMBL/GenBank/DDBJ databases">
        <title>Hemimetabolous genomes reveal molecular basis of termite eusociality.</title>
        <authorList>
            <person name="Harrison M.C."/>
            <person name="Jongepier E."/>
            <person name="Robertson H.M."/>
            <person name="Arning N."/>
            <person name="Bitard-Feildel T."/>
            <person name="Chao H."/>
            <person name="Childers C.P."/>
            <person name="Dinh H."/>
            <person name="Doddapaneni H."/>
            <person name="Dugan S."/>
            <person name="Gowin J."/>
            <person name="Greiner C."/>
            <person name="Han Y."/>
            <person name="Hu H."/>
            <person name="Hughes D.S.T."/>
            <person name="Huylmans A.-K."/>
            <person name="Kemena C."/>
            <person name="Kremer L.P.M."/>
            <person name="Lee S.L."/>
            <person name="Lopez-Ezquerra A."/>
            <person name="Mallet L."/>
            <person name="Monroy-Kuhn J.M."/>
            <person name="Moser A."/>
            <person name="Murali S.C."/>
            <person name="Muzny D.M."/>
            <person name="Otani S."/>
            <person name="Piulachs M.-D."/>
            <person name="Poelchau M."/>
            <person name="Qu J."/>
            <person name="Schaub F."/>
            <person name="Wada-Katsumata A."/>
            <person name="Worley K.C."/>
            <person name="Xie Q."/>
            <person name="Ylla G."/>
            <person name="Poulsen M."/>
            <person name="Gibbs R.A."/>
            <person name="Schal C."/>
            <person name="Richards S."/>
            <person name="Belles X."/>
            <person name="Korb J."/>
            <person name="Bornberg-Bauer E."/>
        </authorList>
    </citation>
    <scope>NUCLEOTIDE SEQUENCE [LARGE SCALE GENOMIC DNA]</scope>
    <source>
        <tissue evidence="4">Whole body</tissue>
    </source>
</reference>